<comment type="caution">
    <text evidence="2">The sequence shown here is derived from an EMBL/GenBank/DDBJ whole genome shotgun (WGS) entry which is preliminary data.</text>
</comment>
<dbReference type="PATRIC" id="fig|1125718.3.peg.1430"/>
<gene>
    <name evidence="2" type="ORF">HMPREF1318_0252</name>
</gene>
<name>J0NHZ3_9ACTO</name>
<dbReference type="EMBL" id="AKFT01000113">
    <property type="protein sequence ID" value="EJF44332.1"/>
    <property type="molecule type" value="Genomic_DNA"/>
</dbReference>
<evidence type="ECO:0000256" key="1">
    <source>
        <dbReference type="SAM" id="MobiDB-lite"/>
    </source>
</evidence>
<proteinExistence type="predicted"/>
<dbReference type="eggNOG" id="ENOG503195F">
    <property type="taxonomic scope" value="Bacteria"/>
</dbReference>
<feature type="compositionally biased region" description="Low complexity" evidence="1">
    <location>
        <begin position="47"/>
        <end position="67"/>
    </location>
</feature>
<keyword evidence="3" id="KW-1185">Reference proteome</keyword>
<protein>
    <recommendedName>
        <fullName evidence="4">Pyrimidine dimer DNA glycosylase</fullName>
    </recommendedName>
</protein>
<dbReference type="InterPro" id="IPR004260">
    <property type="entry name" value="Pyr-dimer_DNA_glycosylase"/>
</dbReference>
<dbReference type="Proteomes" id="UP000002941">
    <property type="component" value="Unassembled WGS sequence"/>
</dbReference>
<accession>J0NHZ3</accession>
<evidence type="ECO:0000313" key="2">
    <source>
        <dbReference type="EMBL" id="EJF44332.1"/>
    </source>
</evidence>
<organism evidence="2 3">
    <name type="scientific">Actinomyces massiliensis F0489</name>
    <dbReference type="NCBI Taxonomy" id="1125718"/>
    <lineage>
        <taxon>Bacteria</taxon>
        <taxon>Bacillati</taxon>
        <taxon>Actinomycetota</taxon>
        <taxon>Actinomycetes</taxon>
        <taxon>Actinomycetales</taxon>
        <taxon>Actinomycetaceae</taxon>
        <taxon>Actinomyces</taxon>
    </lineage>
</organism>
<reference evidence="2 3" key="1">
    <citation type="submission" date="2012-05" db="EMBL/GenBank/DDBJ databases">
        <authorList>
            <person name="Harkins D.M."/>
            <person name="Madupu R."/>
            <person name="Durkin A.S."/>
            <person name="Torralba M."/>
            <person name="Methe B."/>
            <person name="Sutton G.G."/>
            <person name="Nelson K.E."/>
        </authorList>
    </citation>
    <scope>NUCLEOTIDE SEQUENCE [LARGE SCALE GENOMIC DNA]</scope>
    <source>
        <strain evidence="2 3">F0489</strain>
    </source>
</reference>
<feature type="region of interest" description="Disordered" evidence="1">
    <location>
        <begin position="46"/>
        <end position="67"/>
    </location>
</feature>
<sequence>MWSLHPRHLDRAGLVACWRESLLAQAVLAGRTRGYRHHPQLERFRAADSSASSMSSESSAPSAPSTSPVAVVGCYLWGLHHEAVRRGYRFDSSKIDAPEDGCAGLSLPVTEGQMRLERSHLEAKLARRAPDLLPLPERLEPHPLFHVVPGDVESWEHAVI</sequence>
<evidence type="ECO:0008006" key="4">
    <source>
        <dbReference type="Google" id="ProtNLM"/>
    </source>
</evidence>
<dbReference type="AlphaFoldDB" id="J0NHZ3"/>
<dbReference type="Pfam" id="PF03013">
    <property type="entry name" value="Pyr_excise"/>
    <property type="match status" value="1"/>
</dbReference>
<evidence type="ECO:0000313" key="3">
    <source>
        <dbReference type="Proteomes" id="UP000002941"/>
    </source>
</evidence>
<dbReference type="OrthoDB" id="3253436at2"/>